<evidence type="ECO:0000256" key="1">
    <source>
        <dbReference type="ARBA" id="ARBA00022605"/>
    </source>
</evidence>
<dbReference type="PANTHER" id="PTHR21087:SF16">
    <property type="entry name" value="SHIKIMATE KINASE 1, CHLOROPLASTIC"/>
    <property type="match status" value="1"/>
</dbReference>
<reference evidence="8 9" key="1">
    <citation type="submission" date="2021-05" db="EMBL/GenBank/DDBJ databases">
        <title>A Polyphasic approach of four new species of the genus Ohtaekwangia: Ohtaekwangia histidinii sp. nov., Ohtaekwangia cretensis sp. nov., Ohtaekwangia indiensis sp. nov., Ohtaekwangia reichenbachii sp. nov. from diverse environment.</title>
        <authorList>
            <person name="Octaviana S."/>
        </authorList>
    </citation>
    <scope>NUCLEOTIDE SEQUENCE [LARGE SCALE GENOMIC DNA]</scope>
    <source>
        <strain evidence="8 9">PWU20</strain>
    </source>
</reference>
<feature type="binding site" evidence="7">
    <location>
        <position position="131"/>
    </location>
    <ligand>
        <name>substrate</name>
    </ligand>
</feature>
<dbReference type="PANTHER" id="PTHR21087">
    <property type="entry name" value="SHIKIMATE KINASE"/>
    <property type="match status" value="1"/>
</dbReference>
<evidence type="ECO:0000313" key="9">
    <source>
        <dbReference type="Proteomes" id="UP000772618"/>
    </source>
</evidence>
<evidence type="ECO:0000256" key="4">
    <source>
        <dbReference type="ARBA" id="ARBA00022777"/>
    </source>
</evidence>
<comment type="cofactor">
    <cofactor evidence="7">
        <name>Mg(2+)</name>
        <dbReference type="ChEBI" id="CHEBI:18420"/>
    </cofactor>
    <text evidence="7">Binds 1 Mg(2+) ion per subunit.</text>
</comment>
<dbReference type="InterPro" id="IPR031322">
    <property type="entry name" value="Shikimate/glucono_kinase"/>
</dbReference>
<gene>
    <name evidence="7" type="primary">aroK</name>
    <name evidence="8" type="ORF">KK060_13675</name>
</gene>
<feature type="binding site" evidence="7">
    <location>
        <position position="72"/>
    </location>
    <ligand>
        <name>substrate</name>
    </ligand>
</feature>
<dbReference type="PRINTS" id="PR01100">
    <property type="entry name" value="SHIKIMTKNASE"/>
</dbReference>
<name>A0ABS5VTX3_9BACT</name>
<feature type="binding site" evidence="7">
    <location>
        <position position="7"/>
    </location>
    <ligand>
        <name>Mg(2+)</name>
        <dbReference type="ChEBI" id="CHEBI:18420"/>
    </ligand>
</feature>
<feature type="binding site" evidence="7">
    <location>
        <begin position="3"/>
        <end position="8"/>
    </location>
    <ligand>
        <name>ATP</name>
        <dbReference type="ChEBI" id="CHEBI:30616"/>
    </ligand>
</feature>
<evidence type="ECO:0000256" key="7">
    <source>
        <dbReference type="HAMAP-Rule" id="MF_00109"/>
    </source>
</evidence>
<keyword evidence="5 7" id="KW-0067">ATP-binding</keyword>
<evidence type="ECO:0000256" key="6">
    <source>
        <dbReference type="ARBA" id="ARBA00023141"/>
    </source>
</evidence>
<comment type="subcellular location">
    <subcellularLocation>
        <location evidence="7">Cytoplasm</location>
    </subcellularLocation>
</comment>
<comment type="similarity">
    <text evidence="7">Belongs to the shikimate kinase family.</text>
</comment>
<dbReference type="EC" id="2.7.1.71" evidence="7"/>
<dbReference type="InterPro" id="IPR027417">
    <property type="entry name" value="P-loop_NTPase"/>
</dbReference>
<organism evidence="8 9">
    <name type="scientific">Chryseosolibacter indicus</name>
    <dbReference type="NCBI Taxonomy" id="2782351"/>
    <lineage>
        <taxon>Bacteria</taxon>
        <taxon>Pseudomonadati</taxon>
        <taxon>Bacteroidota</taxon>
        <taxon>Cytophagia</taxon>
        <taxon>Cytophagales</taxon>
        <taxon>Chryseotaleaceae</taxon>
        <taxon>Chryseosolibacter</taxon>
    </lineage>
</organism>
<comment type="subunit">
    <text evidence="7">Monomer.</text>
</comment>
<feature type="binding site" evidence="7">
    <location>
        <position position="25"/>
    </location>
    <ligand>
        <name>substrate</name>
    </ligand>
</feature>
<keyword evidence="1 7" id="KW-0028">Amino-acid biosynthesis</keyword>
<dbReference type="GO" id="GO:0016301">
    <property type="term" value="F:kinase activity"/>
    <property type="evidence" value="ECO:0007669"/>
    <property type="project" value="UniProtKB-KW"/>
</dbReference>
<comment type="caution">
    <text evidence="7">Lacks conserved residue(s) required for the propagation of feature annotation.</text>
</comment>
<accession>A0ABS5VTX3</accession>
<comment type="pathway">
    <text evidence="7">Metabolic intermediate biosynthesis; chorismate biosynthesis; chorismate from D-erythrose 4-phosphate and phosphoenolpyruvate: step 5/7.</text>
</comment>
<dbReference type="HAMAP" id="MF_00109">
    <property type="entry name" value="Shikimate_kinase"/>
    <property type="match status" value="1"/>
</dbReference>
<evidence type="ECO:0000256" key="3">
    <source>
        <dbReference type="ARBA" id="ARBA00022741"/>
    </source>
</evidence>
<comment type="catalytic activity">
    <reaction evidence="7">
        <text>shikimate + ATP = 3-phosphoshikimate + ADP + H(+)</text>
        <dbReference type="Rhea" id="RHEA:13121"/>
        <dbReference type="ChEBI" id="CHEBI:15378"/>
        <dbReference type="ChEBI" id="CHEBI:30616"/>
        <dbReference type="ChEBI" id="CHEBI:36208"/>
        <dbReference type="ChEBI" id="CHEBI:145989"/>
        <dbReference type="ChEBI" id="CHEBI:456216"/>
        <dbReference type="EC" id="2.7.1.71"/>
    </reaction>
</comment>
<evidence type="ECO:0000256" key="5">
    <source>
        <dbReference type="ARBA" id="ARBA00022840"/>
    </source>
</evidence>
<keyword evidence="6 7" id="KW-0057">Aromatic amino acid biosynthesis</keyword>
<sequence length="160" mass="17710">MPGSGKTTSGRKLSEALQLEFVDLDEEICKTEGQTIPDIFRLRGEDYFRQVESEVLRGVASKNGARVIATGGGAPCFHDGIDIINNAGTSIFLDVPISVLLQRVKYKTGRPLLDANLEEAEKKLSQLYQARLPIYNKAKIRIQNPDLNVLLAKIKNTIIK</sequence>
<comment type="function">
    <text evidence="7">Catalyzes the specific phosphorylation of the 3-hydroxyl group of shikimic acid using ATP as a cosubstrate.</text>
</comment>
<dbReference type="CDD" id="cd00464">
    <property type="entry name" value="SK"/>
    <property type="match status" value="1"/>
</dbReference>
<keyword evidence="4 7" id="KW-0418">Kinase</keyword>
<dbReference type="EMBL" id="JAHESD010000029">
    <property type="protein sequence ID" value="MBT1704339.1"/>
    <property type="molecule type" value="Genomic_DNA"/>
</dbReference>
<dbReference type="Proteomes" id="UP000772618">
    <property type="component" value="Unassembled WGS sequence"/>
</dbReference>
<feature type="binding site" evidence="7">
    <location>
        <position position="49"/>
    </location>
    <ligand>
        <name>substrate</name>
    </ligand>
</feature>
<evidence type="ECO:0000313" key="8">
    <source>
        <dbReference type="EMBL" id="MBT1704339.1"/>
    </source>
</evidence>
<protein>
    <recommendedName>
        <fullName evidence="7">Shikimate kinase</fullName>
        <shortName evidence="7">SK</shortName>
        <ecNumber evidence="7">2.7.1.71</ecNumber>
    </recommendedName>
</protein>
<keyword evidence="9" id="KW-1185">Reference proteome</keyword>
<dbReference type="InterPro" id="IPR000623">
    <property type="entry name" value="Shikimate_kinase/TSH1"/>
</dbReference>
<keyword evidence="7" id="KW-0963">Cytoplasm</keyword>
<evidence type="ECO:0000256" key="2">
    <source>
        <dbReference type="ARBA" id="ARBA00022679"/>
    </source>
</evidence>
<proteinExistence type="inferred from homology"/>
<keyword evidence="7" id="KW-0460">Magnesium</keyword>
<comment type="caution">
    <text evidence="8">The sequence shown here is derived from an EMBL/GenBank/DDBJ whole genome shotgun (WGS) entry which is preliminary data.</text>
</comment>
<dbReference type="Gene3D" id="3.40.50.300">
    <property type="entry name" value="P-loop containing nucleotide triphosphate hydrolases"/>
    <property type="match status" value="1"/>
</dbReference>
<feature type="binding site" evidence="7">
    <location>
        <position position="110"/>
    </location>
    <ligand>
        <name>ATP</name>
        <dbReference type="ChEBI" id="CHEBI:30616"/>
    </ligand>
</feature>
<keyword evidence="3 7" id="KW-0547">Nucleotide-binding</keyword>
<keyword evidence="7" id="KW-0479">Metal-binding</keyword>
<dbReference type="SUPFAM" id="SSF52540">
    <property type="entry name" value="P-loop containing nucleoside triphosphate hydrolases"/>
    <property type="match status" value="1"/>
</dbReference>
<dbReference type="Pfam" id="PF01202">
    <property type="entry name" value="SKI"/>
    <property type="match status" value="1"/>
</dbReference>
<keyword evidence="2 7" id="KW-0808">Transferase</keyword>